<evidence type="ECO:0000313" key="3">
    <source>
        <dbReference type="Proteomes" id="UP000593578"/>
    </source>
</evidence>
<dbReference type="EMBL" id="JABEZZ010000005">
    <property type="protein sequence ID" value="MBA0586185.1"/>
    <property type="molecule type" value="Genomic_DNA"/>
</dbReference>
<sequence>MDIASSNSNLFSGSVAKSSVNVPHFNFTFEDMGSVDVPLNNTVLDLEKHLTVTFKENSNPNKSTSSSDNVTVEGAK</sequence>
<dbReference type="Proteomes" id="UP000593578">
    <property type="component" value="Unassembled WGS sequence"/>
</dbReference>
<dbReference type="AlphaFoldDB" id="A0A7J8PAA4"/>
<organism evidence="2 3">
    <name type="scientific">Gossypium raimondii</name>
    <name type="common">Peruvian cotton</name>
    <name type="synonym">Gossypium klotzschianum subsp. raimondii</name>
    <dbReference type="NCBI Taxonomy" id="29730"/>
    <lineage>
        <taxon>Eukaryota</taxon>
        <taxon>Viridiplantae</taxon>
        <taxon>Streptophyta</taxon>
        <taxon>Embryophyta</taxon>
        <taxon>Tracheophyta</taxon>
        <taxon>Spermatophyta</taxon>
        <taxon>Magnoliopsida</taxon>
        <taxon>eudicotyledons</taxon>
        <taxon>Gunneridae</taxon>
        <taxon>Pentapetalae</taxon>
        <taxon>rosids</taxon>
        <taxon>malvids</taxon>
        <taxon>Malvales</taxon>
        <taxon>Malvaceae</taxon>
        <taxon>Malvoideae</taxon>
        <taxon>Gossypium</taxon>
    </lineage>
</organism>
<accession>A0A7J8PAA4</accession>
<feature type="compositionally biased region" description="Polar residues" evidence="1">
    <location>
        <begin position="55"/>
        <end position="70"/>
    </location>
</feature>
<feature type="non-terminal residue" evidence="2">
    <location>
        <position position="1"/>
    </location>
</feature>
<name>A0A7J8PAA4_GOSRA</name>
<protein>
    <submittedName>
        <fullName evidence="2">Uncharacterized protein</fullName>
    </submittedName>
</protein>
<gene>
    <name evidence="2" type="ORF">Gorai_016934</name>
</gene>
<evidence type="ECO:0000313" key="2">
    <source>
        <dbReference type="EMBL" id="MBA0586185.1"/>
    </source>
</evidence>
<evidence type="ECO:0000256" key="1">
    <source>
        <dbReference type="SAM" id="MobiDB-lite"/>
    </source>
</evidence>
<feature type="region of interest" description="Disordered" evidence="1">
    <location>
        <begin position="55"/>
        <end position="76"/>
    </location>
</feature>
<comment type="caution">
    <text evidence="2">The sequence shown here is derived from an EMBL/GenBank/DDBJ whole genome shotgun (WGS) entry which is preliminary data.</text>
</comment>
<reference evidence="2 3" key="1">
    <citation type="journal article" date="2019" name="Genome Biol. Evol.">
        <title>Insights into the evolution of the New World diploid cottons (Gossypium, subgenus Houzingenia) based on genome sequencing.</title>
        <authorList>
            <person name="Grover C.E."/>
            <person name="Arick M.A. 2nd"/>
            <person name="Thrash A."/>
            <person name="Conover J.L."/>
            <person name="Sanders W.S."/>
            <person name="Peterson D.G."/>
            <person name="Frelichowski J.E."/>
            <person name="Scheffler J.A."/>
            <person name="Scheffler B.E."/>
            <person name="Wendel J.F."/>
        </authorList>
    </citation>
    <scope>NUCLEOTIDE SEQUENCE [LARGE SCALE GENOMIC DNA]</scope>
    <source>
        <strain evidence="2">8</strain>
        <tissue evidence="2">Leaf</tissue>
    </source>
</reference>
<proteinExistence type="predicted"/>